<dbReference type="Pfam" id="PF02465">
    <property type="entry name" value="FliD_N"/>
    <property type="match status" value="1"/>
</dbReference>
<dbReference type="InterPro" id="IPR003481">
    <property type="entry name" value="FliD_N"/>
</dbReference>
<evidence type="ECO:0000313" key="8">
    <source>
        <dbReference type="EMBL" id="RFP78007.1"/>
    </source>
</evidence>
<keyword evidence="8" id="KW-0966">Cell projection</keyword>
<dbReference type="AlphaFoldDB" id="A0A372EHS2"/>
<keyword evidence="5" id="KW-0964">Secreted</keyword>
<dbReference type="InterPro" id="IPR010809">
    <property type="entry name" value="FliD_C"/>
</dbReference>
<accession>A0A372EHS2</accession>
<dbReference type="PANTHER" id="PTHR30288">
    <property type="entry name" value="FLAGELLAR CAP/ASSEMBLY PROTEIN FLID"/>
    <property type="match status" value="1"/>
</dbReference>
<dbReference type="InterPro" id="IPR018247">
    <property type="entry name" value="EF_Hand_1_Ca_BS"/>
</dbReference>
<comment type="caution">
    <text evidence="8">The sequence shown here is derived from an EMBL/GenBank/DDBJ whole genome shotgun (WGS) entry which is preliminary data.</text>
</comment>
<comment type="subcellular location">
    <subcellularLocation>
        <location evidence="5">Secreted</location>
    </subcellularLocation>
    <subcellularLocation>
        <location evidence="5">Bacterial flagellum</location>
    </subcellularLocation>
</comment>
<evidence type="ECO:0000256" key="2">
    <source>
        <dbReference type="ARBA" id="ARBA00011255"/>
    </source>
</evidence>
<comment type="subunit">
    <text evidence="2 5">Homopentamer.</text>
</comment>
<dbReference type="GO" id="GO:0009424">
    <property type="term" value="C:bacterial-type flagellum hook"/>
    <property type="evidence" value="ECO:0007669"/>
    <property type="project" value="UniProtKB-UniRule"/>
</dbReference>
<dbReference type="PROSITE" id="PS00018">
    <property type="entry name" value="EF_HAND_1"/>
    <property type="match status" value="1"/>
</dbReference>
<dbReference type="GO" id="GO:0007155">
    <property type="term" value="P:cell adhesion"/>
    <property type="evidence" value="ECO:0007669"/>
    <property type="project" value="InterPro"/>
</dbReference>
<comment type="similarity">
    <text evidence="1 5">Belongs to the FliD family.</text>
</comment>
<keyword evidence="4 5" id="KW-0975">Bacterial flagellum</keyword>
<protein>
    <recommendedName>
        <fullName evidence="5">Flagellar hook-associated protein 2</fullName>
        <shortName evidence="5">HAP2</shortName>
    </recommendedName>
    <alternativeName>
        <fullName evidence="5">Flagellar cap protein</fullName>
    </alternativeName>
</protein>
<feature type="domain" description="Flagellar hook-associated protein 2 N-terminal" evidence="6">
    <location>
        <begin position="3"/>
        <end position="99"/>
    </location>
</feature>
<feature type="domain" description="Flagellar hook-associated protein 2 C-terminal" evidence="7">
    <location>
        <begin position="226"/>
        <end position="441"/>
    </location>
</feature>
<dbReference type="GO" id="GO:0009421">
    <property type="term" value="C:bacterial-type flagellum filament cap"/>
    <property type="evidence" value="ECO:0007669"/>
    <property type="project" value="InterPro"/>
</dbReference>
<evidence type="ECO:0000259" key="7">
    <source>
        <dbReference type="Pfam" id="PF07195"/>
    </source>
</evidence>
<evidence type="ECO:0000256" key="4">
    <source>
        <dbReference type="ARBA" id="ARBA00023143"/>
    </source>
</evidence>
<dbReference type="Proteomes" id="UP000261931">
    <property type="component" value="Unassembled WGS sequence"/>
</dbReference>
<evidence type="ECO:0000256" key="5">
    <source>
        <dbReference type="RuleBase" id="RU362066"/>
    </source>
</evidence>
<evidence type="ECO:0000256" key="3">
    <source>
        <dbReference type="ARBA" id="ARBA00023054"/>
    </source>
</evidence>
<evidence type="ECO:0000313" key="9">
    <source>
        <dbReference type="Proteomes" id="UP000261931"/>
    </source>
</evidence>
<gene>
    <name evidence="8" type="ORF">DY262_14800</name>
</gene>
<keyword evidence="8" id="KW-0969">Cilium</keyword>
<proteinExistence type="inferred from homology"/>
<evidence type="ECO:0000256" key="1">
    <source>
        <dbReference type="ARBA" id="ARBA00009764"/>
    </source>
</evidence>
<keyword evidence="9" id="KW-1185">Reference proteome</keyword>
<keyword evidence="3" id="KW-0175">Coiled coil</keyword>
<name>A0A372EHS2_9BURK</name>
<dbReference type="RefSeq" id="WP_116959883.1">
    <property type="nucleotide sequence ID" value="NZ_QVLS01000008.1"/>
</dbReference>
<reference evidence="8 9" key="1">
    <citation type="submission" date="2018-08" db="EMBL/GenBank/DDBJ databases">
        <title>Hydrogenophaga sp. LA-38 isolated from sludge.</title>
        <authorList>
            <person name="Im W.-T."/>
        </authorList>
    </citation>
    <scope>NUCLEOTIDE SEQUENCE [LARGE SCALE GENOMIC DNA]</scope>
    <source>
        <strain evidence="8 9">LA-38</strain>
    </source>
</reference>
<organism evidence="8 9">
    <name type="scientific">Hydrogenophaga borbori</name>
    <dbReference type="NCBI Taxonomy" id="2294117"/>
    <lineage>
        <taxon>Bacteria</taxon>
        <taxon>Pseudomonadati</taxon>
        <taxon>Pseudomonadota</taxon>
        <taxon>Betaproteobacteria</taxon>
        <taxon>Burkholderiales</taxon>
        <taxon>Comamonadaceae</taxon>
        <taxon>Hydrogenophaga</taxon>
    </lineage>
</organism>
<dbReference type="PANTHER" id="PTHR30288:SF0">
    <property type="entry name" value="FLAGELLAR HOOK-ASSOCIATED PROTEIN 2"/>
    <property type="match status" value="1"/>
</dbReference>
<dbReference type="EMBL" id="QVLS01000008">
    <property type="protein sequence ID" value="RFP78007.1"/>
    <property type="molecule type" value="Genomic_DNA"/>
</dbReference>
<sequence>MEFDPTTTATQLASLLVQGPQQQIDRESQIAKATQAGLEKLRSALSGFTTALSGLSSVSGGLKKNSATLSAGAGATATASASAQPGSYSFFVEQLASTHQIAYADLPAVPVALGGPLVVQRADGSAFNVNLLAADQDGDGNLNATEIARAINQASGNEGKVTAQVANTASGPQLILSSGLGGEDGAITLDASGLPDSALKASLGGAPTQLAAARDAVIWLGEQGSGLRIQQGSNSYTGIAGVSVNFTQAHSAGAAPLQLEVAADKAGTEESLRKFVTAYNALQTELNNLTKTSEDAASRGAFSTDAGVRNLRNRLNDLIRQDVGGLRISDLGIGSDRQGQLTLDTARLQKTLAANPEALDTVFGSAALGKRSGVLGAVTDHLEIWTKSGTGQLARRLDNVQVQQKDLTQRRDRLDELFNVNYERYLLQFSQLQSVLGQMNQTSGLFSQLGTA</sequence>
<comment type="function">
    <text evidence="5">Required for morphogenesis and for the elongation of the flagellar filament by facilitating polymerization of the flagellin monomers at the tip of growing filament. Forms a capping structure, which prevents flagellin subunits (transported through the central channel of the flagellum) from leaking out without polymerization at the distal end.</text>
</comment>
<dbReference type="Pfam" id="PF07195">
    <property type="entry name" value="FliD_C"/>
    <property type="match status" value="1"/>
</dbReference>
<dbReference type="GO" id="GO:0005576">
    <property type="term" value="C:extracellular region"/>
    <property type="evidence" value="ECO:0007669"/>
    <property type="project" value="UniProtKB-SubCell"/>
</dbReference>
<dbReference type="InterPro" id="IPR040026">
    <property type="entry name" value="FliD"/>
</dbReference>
<keyword evidence="8" id="KW-0282">Flagellum</keyword>
<evidence type="ECO:0000259" key="6">
    <source>
        <dbReference type="Pfam" id="PF02465"/>
    </source>
</evidence>